<keyword evidence="5 6" id="KW-0472">Membrane</keyword>
<keyword evidence="3 6" id="KW-0812">Transmembrane</keyword>
<comment type="subcellular location">
    <subcellularLocation>
        <location evidence="1">Cell membrane</location>
        <topology evidence="1">Multi-pass membrane protein</topology>
    </subcellularLocation>
</comment>
<dbReference type="EMBL" id="VTHL01000012">
    <property type="protein sequence ID" value="TYZ08703.1"/>
    <property type="molecule type" value="Genomic_DNA"/>
</dbReference>
<feature type="domain" description="RDD" evidence="7">
    <location>
        <begin position="16"/>
        <end position="123"/>
    </location>
</feature>
<dbReference type="PANTHER" id="PTHR36115">
    <property type="entry name" value="PROLINE-RICH ANTIGEN HOMOLOG-RELATED"/>
    <property type="match status" value="1"/>
</dbReference>
<feature type="transmembrane region" description="Helical" evidence="6">
    <location>
        <begin position="25"/>
        <end position="47"/>
    </location>
</feature>
<keyword evidence="2" id="KW-1003">Cell membrane</keyword>
<comment type="caution">
    <text evidence="8">The sequence shown here is derived from an EMBL/GenBank/DDBJ whole genome shotgun (WGS) entry which is preliminary data.</text>
</comment>
<name>A0A5D6UYQ3_9BACT</name>
<feature type="transmembrane region" description="Helical" evidence="6">
    <location>
        <begin position="59"/>
        <end position="80"/>
    </location>
</feature>
<evidence type="ECO:0000256" key="2">
    <source>
        <dbReference type="ARBA" id="ARBA00022475"/>
    </source>
</evidence>
<dbReference type="InterPro" id="IPR051791">
    <property type="entry name" value="Pra-immunoreactive"/>
</dbReference>
<organism evidence="8 9">
    <name type="scientific">Hymenobacter lutimineralis</name>
    <dbReference type="NCBI Taxonomy" id="2606448"/>
    <lineage>
        <taxon>Bacteria</taxon>
        <taxon>Pseudomonadati</taxon>
        <taxon>Bacteroidota</taxon>
        <taxon>Cytophagia</taxon>
        <taxon>Cytophagales</taxon>
        <taxon>Hymenobacteraceae</taxon>
        <taxon>Hymenobacter</taxon>
    </lineage>
</organism>
<reference evidence="8 9" key="1">
    <citation type="submission" date="2019-08" db="EMBL/GenBank/DDBJ databases">
        <authorList>
            <person name="Seo M.-J."/>
        </authorList>
    </citation>
    <scope>NUCLEOTIDE SEQUENCE [LARGE SCALE GENOMIC DNA]</scope>
    <source>
        <strain evidence="8 9">KIGAM108</strain>
    </source>
</reference>
<dbReference type="PANTHER" id="PTHR36115:SF4">
    <property type="entry name" value="MEMBRANE PROTEIN"/>
    <property type="match status" value="1"/>
</dbReference>
<evidence type="ECO:0000259" key="7">
    <source>
        <dbReference type="Pfam" id="PF06271"/>
    </source>
</evidence>
<evidence type="ECO:0000256" key="5">
    <source>
        <dbReference type="ARBA" id="ARBA00023136"/>
    </source>
</evidence>
<dbReference type="RefSeq" id="WP_149071372.1">
    <property type="nucleotide sequence ID" value="NZ_VTHL01000012.1"/>
</dbReference>
<accession>A0A5D6UYQ3</accession>
<dbReference type="Pfam" id="PF06271">
    <property type="entry name" value="RDD"/>
    <property type="match status" value="1"/>
</dbReference>
<evidence type="ECO:0000256" key="1">
    <source>
        <dbReference type="ARBA" id="ARBA00004651"/>
    </source>
</evidence>
<evidence type="ECO:0000256" key="4">
    <source>
        <dbReference type="ARBA" id="ARBA00022989"/>
    </source>
</evidence>
<evidence type="ECO:0000256" key="6">
    <source>
        <dbReference type="SAM" id="Phobius"/>
    </source>
</evidence>
<dbReference type="GO" id="GO:0005886">
    <property type="term" value="C:plasma membrane"/>
    <property type="evidence" value="ECO:0007669"/>
    <property type="project" value="UniProtKB-SubCell"/>
</dbReference>
<evidence type="ECO:0000313" key="8">
    <source>
        <dbReference type="EMBL" id="TYZ08703.1"/>
    </source>
</evidence>
<dbReference type="Proteomes" id="UP000322791">
    <property type="component" value="Unassembled WGS sequence"/>
</dbReference>
<keyword evidence="4 6" id="KW-1133">Transmembrane helix</keyword>
<gene>
    <name evidence="8" type="ORF">FY528_12595</name>
</gene>
<sequence length="144" mass="16205">MTSSVTPDFPEYPEIAGQGRRLANYLIDLACVFLLAAQFGIILVLVGKESWLDDLDNPLLDRLVTVILLFFYYLFFEALFGRTVGKMVTGTTVVMEDGTRPPFSATLKRTLWRIVPFEPLSFLGSAQGWHDTKSGTMVVRIPRK</sequence>
<evidence type="ECO:0000313" key="9">
    <source>
        <dbReference type="Proteomes" id="UP000322791"/>
    </source>
</evidence>
<keyword evidence="9" id="KW-1185">Reference proteome</keyword>
<proteinExistence type="predicted"/>
<protein>
    <submittedName>
        <fullName evidence="8">RDD family protein</fullName>
    </submittedName>
</protein>
<dbReference type="InterPro" id="IPR010432">
    <property type="entry name" value="RDD"/>
</dbReference>
<dbReference type="AlphaFoldDB" id="A0A5D6UYQ3"/>
<evidence type="ECO:0000256" key="3">
    <source>
        <dbReference type="ARBA" id="ARBA00022692"/>
    </source>
</evidence>